<evidence type="ECO:0000256" key="2">
    <source>
        <dbReference type="SAM" id="Phobius"/>
    </source>
</evidence>
<accession>A0A494VZB0</accession>
<dbReference type="InterPro" id="IPR014756">
    <property type="entry name" value="Ig_E-set"/>
</dbReference>
<dbReference type="Proteomes" id="UP000270046">
    <property type="component" value="Chromosome"/>
</dbReference>
<dbReference type="OrthoDB" id="5451596at2"/>
<name>A0A494VZB0_9SPHI</name>
<dbReference type="InterPro" id="IPR013783">
    <property type="entry name" value="Ig-like_fold"/>
</dbReference>
<evidence type="ECO:0000313" key="5">
    <source>
        <dbReference type="Proteomes" id="UP000270046"/>
    </source>
</evidence>
<keyword evidence="2" id="KW-0812">Transmembrane</keyword>
<gene>
    <name evidence="4" type="ORF">HYN43_015715</name>
</gene>
<comment type="similarity">
    <text evidence="1">Belongs to the 5'-AMP-activated protein kinase beta subunit family.</text>
</comment>
<feature type="domain" description="AMP-activated protein kinase glycogen-binding" evidence="3">
    <location>
        <begin position="190"/>
        <end position="252"/>
    </location>
</feature>
<feature type="domain" description="AMP-activated protein kinase glycogen-binding" evidence="3">
    <location>
        <begin position="268"/>
        <end position="340"/>
    </location>
</feature>
<reference evidence="4 5" key="1">
    <citation type="submission" date="2018-10" db="EMBL/GenBank/DDBJ databases">
        <title>Genome sequencing of Mucilaginibacter sp. HYN0043.</title>
        <authorList>
            <person name="Kim M."/>
            <person name="Yi H."/>
        </authorList>
    </citation>
    <scope>NUCLEOTIDE SEQUENCE [LARGE SCALE GENOMIC DNA]</scope>
    <source>
        <strain evidence="4 5">HYN0043</strain>
    </source>
</reference>
<dbReference type="Gene3D" id="2.60.40.10">
    <property type="entry name" value="Immunoglobulins"/>
    <property type="match status" value="4"/>
</dbReference>
<evidence type="ECO:0000259" key="3">
    <source>
        <dbReference type="Pfam" id="PF16561"/>
    </source>
</evidence>
<evidence type="ECO:0000256" key="1">
    <source>
        <dbReference type="ARBA" id="ARBA00010926"/>
    </source>
</evidence>
<organism evidence="4 5">
    <name type="scientific">Mucilaginibacter celer</name>
    <dbReference type="NCBI Taxonomy" id="2305508"/>
    <lineage>
        <taxon>Bacteria</taxon>
        <taxon>Pseudomonadati</taxon>
        <taxon>Bacteroidota</taxon>
        <taxon>Sphingobacteriia</taxon>
        <taxon>Sphingobacteriales</taxon>
        <taxon>Sphingobacteriaceae</taxon>
        <taxon>Mucilaginibacter</taxon>
    </lineage>
</organism>
<feature type="transmembrane region" description="Helical" evidence="2">
    <location>
        <begin position="38"/>
        <end position="55"/>
    </location>
</feature>
<dbReference type="SUPFAM" id="SSF81296">
    <property type="entry name" value="E set domains"/>
    <property type="match status" value="4"/>
</dbReference>
<sequence>MVFWGTIFLCAVYSASTLLKNNLKCTFTTISSMKRSGRIVIVFFAMLCMVLHARAQKRNSLLIGDDKLELFIDTRSSKTEIEALLKKAGLKSPNASAVLQGDFTSLKKDGWVMIEKRGTIIEFQRSLKDLNLNPQLHPYLVTANVKDDDDGSPGYPADVNFGINNFNKVTVHDLPSGLTRFFVPGYQQNRRMLLSGDFNNWSTLKGSMTKTDSGWIADVKLKPGKHEYKFIADGHWMGDRYNNLMSDHDNNAIYYRYNYTFKLNGYANARKITLAGSFNNWDANNIVMEKKAGVWQKQLYLHEGTQAYRFLVDGKWITDPANPNTIKDADGNTNSVLNLGETVLFTLDGYQNAQKVYVAGGFNNWKPGEILLSKTKTGWTLPLIIPAGNYGYKFIVDGNWITDPKNPRNMEEGGIVNSYISVKPNYTFKLSGFANAKSVRLAGSFNNFNQFGYTLAFNGKEWTVDVNLKPGKQLYKFIVDGKWIIDPGNKLYEPNQYNSGNSVLWIE</sequence>
<dbReference type="InterPro" id="IPR032640">
    <property type="entry name" value="AMPK1_CBM"/>
</dbReference>
<feature type="domain" description="AMP-activated protein kinase glycogen-binding" evidence="3">
    <location>
        <begin position="435"/>
        <end position="500"/>
    </location>
</feature>
<evidence type="ECO:0000313" key="4">
    <source>
        <dbReference type="EMBL" id="AYL96658.1"/>
    </source>
</evidence>
<keyword evidence="5" id="KW-1185">Reference proteome</keyword>
<dbReference type="PANTHER" id="PTHR10343">
    <property type="entry name" value="5'-AMP-ACTIVATED PROTEIN KINASE , BETA SUBUNIT"/>
    <property type="match status" value="1"/>
</dbReference>
<dbReference type="EMBL" id="CP032869">
    <property type="protein sequence ID" value="AYL96658.1"/>
    <property type="molecule type" value="Genomic_DNA"/>
</dbReference>
<keyword evidence="2" id="KW-1133">Transmembrane helix</keyword>
<dbReference type="PANTHER" id="PTHR10343:SF84">
    <property type="entry name" value="5'-AMP-ACTIVATED PROTEIN KINASE SUBUNIT BETA-1"/>
    <property type="match status" value="1"/>
</dbReference>
<dbReference type="InterPro" id="IPR050827">
    <property type="entry name" value="CRP1_MDG1_kinase"/>
</dbReference>
<dbReference type="Pfam" id="PF16561">
    <property type="entry name" value="AMPK1_CBM"/>
    <property type="match status" value="4"/>
</dbReference>
<dbReference type="CDD" id="cd02859">
    <property type="entry name" value="E_set_AMPKbeta_like_N"/>
    <property type="match status" value="3"/>
</dbReference>
<dbReference type="KEGG" id="muh:HYN43_015715"/>
<feature type="domain" description="AMP-activated protein kinase glycogen-binding" evidence="3">
    <location>
        <begin position="351"/>
        <end position="425"/>
    </location>
</feature>
<keyword evidence="2" id="KW-0472">Membrane</keyword>
<protein>
    <recommendedName>
        <fullName evidence="3">AMP-activated protein kinase glycogen-binding domain-containing protein</fullName>
    </recommendedName>
</protein>
<dbReference type="AlphaFoldDB" id="A0A494VZB0"/>
<proteinExistence type="inferred from homology"/>